<gene>
    <name evidence="9" type="ORF">DI569_07470</name>
</gene>
<keyword evidence="2" id="KW-0328">Glycosyltransferase</keyword>
<proteinExistence type="predicted"/>
<evidence type="ECO:0000256" key="6">
    <source>
        <dbReference type="ARBA" id="ARBA00023136"/>
    </source>
</evidence>
<keyword evidence="4 7" id="KW-0812">Transmembrane</keyword>
<evidence type="ECO:0000256" key="7">
    <source>
        <dbReference type="SAM" id="Phobius"/>
    </source>
</evidence>
<organism evidence="9 10">
    <name type="scientific">Sphingopyxis macrogoltabida</name>
    <name type="common">Sphingomonas macrogoltabidus</name>
    <dbReference type="NCBI Taxonomy" id="33050"/>
    <lineage>
        <taxon>Bacteria</taxon>
        <taxon>Pseudomonadati</taxon>
        <taxon>Pseudomonadota</taxon>
        <taxon>Alphaproteobacteria</taxon>
        <taxon>Sphingomonadales</taxon>
        <taxon>Sphingomonadaceae</taxon>
        <taxon>Sphingopyxis</taxon>
    </lineage>
</organism>
<dbReference type="PANTHER" id="PTHR43867:SF2">
    <property type="entry name" value="CELLULOSE SYNTHASE CATALYTIC SUBUNIT A [UDP-FORMING]"/>
    <property type="match status" value="1"/>
</dbReference>
<dbReference type="EMBL" id="QFPJ01000013">
    <property type="protein sequence ID" value="PZQ22572.1"/>
    <property type="molecule type" value="Genomic_DNA"/>
</dbReference>
<feature type="transmembrane region" description="Helical" evidence="7">
    <location>
        <begin position="388"/>
        <end position="406"/>
    </location>
</feature>
<dbReference type="Gene3D" id="3.90.550.10">
    <property type="entry name" value="Spore Coat Polysaccharide Biosynthesis Protein SpsA, Chain A"/>
    <property type="match status" value="1"/>
</dbReference>
<dbReference type="Proteomes" id="UP000248597">
    <property type="component" value="Unassembled WGS sequence"/>
</dbReference>
<dbReference type="PANTHER" id="PTHR43867">
    <property type="entry name" value="CELLULOSE SYNTHASE CATALYTIC SUBUNIT A [UDP-FORMING]"/>
    <property type="match status" value="1"/>
</dbReference>
<accession>A0A2W5KZW3</accession>
<feature type="transmembrane region" description="Helical" evidence="7">
    <location>
        <begin position="20"/>
        <end position="43"/>
    </location>
</feature>
<dbReference type="NCBIfam" id="NF011307">
    <property type="entry name" value="PRK14716.1-5"/>
    <property type="match status" value="1"/>
</dbReference>
<comment type="caution">
    <text evidence="9">The sequence shown here is derived from an EMBL/GenBank/DDBJ whole genome shotgun (WGS) entry which is preliminary data.</text>
</comment>
<protein>
    <submittedName>
        <fullName evidence="9">Glycosyl transferase family protein</fullName>
    </submittedName>
</protein>
<dbReference type="AlphaFoldDB" id="A0A2W5KZW3"/>
<name>A0A2W5KZW3_SPHMC</name>
<dbReference type="GO" id="GO:0016020">
    <property type="term" value="C:membrane"/>
    <property type="evidence" value="ECO:0007669"/>
    <property type="project" value="UniProtKB-SubCell"/>
</dbReference>
<dbReference type="SUPFAM" id="SSF53448">
    <property type="entry name" value="Nucleotide-diphospho-sugar transferases"/>
    <property type="match status" value="1"/>
</dbReference>
<feature type="domain" description="Glycosyltransferase 2-like" evidence="8">
    <location>
        <begin position="161"/>
        <end position="371"/>
    </location>
</feature>
<sequence length="481" mass="53109">MEFSTAWLEWLVAFTGYELMLFASVGILLFGLDDLLVDAAWLAMRGRADTKAQDRRRADAARFTGPIAIFIPAWDEHRVLAATVRRMLAAWQEEDVRLYIGCYPNDAATLFAISPLIARDRRLRLVVGQGDGPTTKGDNLNRLWTAMGEDERAERRQFAAVVLHDAEDHVHAEELALYRRHLVDNAMVQIPVVPLLDLDAPWIGGHYADEFAEAHGKDLAVRARLGVPIPSAGVGCALTRNALSLLALERGGNPFRPDSLTEDYEIGMLIGAYGLGSRFVDETGADGRRIASCGGFPGTMEESVRQKARWVAGIALAGWDHLGWPGSRQDGAAQASGGRWVARWMLWRDRRAPLSAVILLAAYASLVVTLVGVVGHQFLGWAPPRLDSALQILLALNGALLLWRLGMRGHFTARTYGWREALRAVPRSFISNVVAILAARRAIILYCRMLRSGQVIWDKTDHRENEGGATVAAPAIRMIRR</sequence>
<dbReference type="InterPro" id="IPR050321">
    <property type="entry name" value="Glycosyltr_2/OpgH_subfam"/>
</dbReference>
<evidence type="ECO:0000256" key="4">
    <source>
        <dbReference type="ARBA" id="ARBA00022692"/>
    </source>
</evidence>
<evidence type="ECO:0000313" key="9">
    <source>
        <dbReference type="EMBL" id="PZQ22572.1"/>
    </source>
</evidence>
<keyword evidence="5 7" id="KW-1133">Transmembrane helix</keyword>
<evidence type="ECO:0000256" key="3">
    <source>
        <dbReference type="ARBA" id="ARBA00022679"/>
    </source>
</evidence>
<evidence type="ECO:0000259" key="8">
    <source>
        <dbReference type="Pfam" id="PF13632"/>
    </source>
</evidence>
<dbReference type="InterPro" id="IPR001173">
    <property type="entry name" value="Glyco_trans_2-like"/>
</dbReference>
<evidence type="ECO:0000256" key="2">
    <source>
        <dbReference type="ARBA" id="ARBA00022676"/>
    </source>
</evidence>
<dbReference type="InterPro" id="IPR029044">
    <property type="entry name" value="Nucleotide-diphossugar_trans"/>
</dbReference>
<dbReference type="GO" id="GO:0016757">
    <property type="term" value="F:glycosyltransferase activity"/>
    <property type="evidence" value="ECO:0007669"/>
    <property type="project" value="UniProtKB-KW"/>
</dbReference>
<comment type="subcellular location">
    <subcellularLocation>
        <location evidence="1">Membrane</location>
        <topology evidence="1">Multi-pass membrane protein</topology>
    </subcellularLocation>
</comment>
<keyword evidence="3 9" id="KW-0808">Transferase</keyword>
<dbReference type="Pfam" id="PF13632">
    <property type="entry name" value="Glyco_trans_2_3"/>
    <property type="match status" value="1"/>
</dbReference>
<reference evidence="9 10" key="1">
    <citation type="submission" date="2017-08" db="EMBL/GenBank/DDBJ databases">
        <title>Infants hospitalized years apart are colonized by the same room-sourced microbial strains.</title>
        <authorList>
            <person name="Brooks B."/>
            <person name="Olm M.R."/>
            <person name="Firek B.A."/>
            <person name="Baker R."/>
            <person name="Thomas B.C."/>
            <person name="Morowitz M.J."/>
            <person name="Banfield J.F."/>
        </authorList>
    </citation>
    <scope>NUCLEOTIDE SEQUENCE [LARGE SCALE GENOMIC DNA]</scope>
    <source>
        <strain evidence="9">S2_005_003_R2_47</strain>
    </source>
</reference>
<evidence type="ECO:0000313" key="10">
    <source>
        <dbReference type="Proteomes" id="UP000248597"/>
    </source>
</evidence>
<evidence type="ECO:0000256" key="1">
    <source>
        <dbReference type="ARBA" id="ARBA00004141"/>
    </source>
</evidence>
<keyword evidence="6 7" id="KW-0472">Membrane</keyword>
<evidence type="ECO:0000256" key="5">
    <source>
        <dbReference type="ARBA" id="ARBA00022989"/>
    </source>
</evidence>
<feature type="transmembrane region" description="Helical" evidence="7">
    <location>
        <begin position="352"/>
        <end position="376"/>
    </location>
</feature>